<keyword evidence="3 6" id="KW-0378">Hydrolase</keyword>
<evidence type="ECO:0000256" key="2">
    <source>
        <dbReference type="ARBA" id="ARBA00022723"/>
    </source>
</evidence>
<dbReference type="PANTHER" id="PTHR35005">
    <property type="entry name" value="3-DEHYDRO-SCYLLO-INOSOSE HYDROLASE"/>
    <property type="match status" value="1"/>
</dbReference>
<dbReference type="AlphaFoldDB" id="A0A221UVS4"/>
<accession>A0A221UVS4</accession>
<dbReference type="Gene3D" id="3.40.50.10310">
    <property type="entry name" value="Creatininase"/>
    <property type="match status" value="1"/>
</dbReference>
<dbReference type="InterPro" id="IPR003785">
    <property type="entry name" value="Creatininase/forma_Hydrolase"/>
</dbReference>
<organism evidence="6 7">
    <name type="scientific">Arenibacter algicola</name>
    <dbReference type="NCBI Taxonomy" id="616991"/>
    <lineage>
        <taxon>Bacteria</taxon>
        <taxon>Pseudomonadati</taxon>
        <taxon>Bacteroidota</taxon>
        <taxon>Flavobacteriia</taxon>
        <taxon>Flavobacteriales</taxon>
        <taxon>Flavobacteriaceae</taxon>
        <taxon>Arenibacter</taxon>
    </lineage>
</organism>
<evidence type="ECO:0000256" key="4">
    <source>
        <dbReference type="ARBA" id="ARBA00022833"/>
    </source>
</evidence>
<protein>
    <submittedName>
        <fullName evidence="6">Creatinine amidohydrolase</fullName>
        <ecNumber evidence="6">3.5.2.10</ecNumber>
    </submittedName>
</protein>
<dbReference type="Pfam" id="PF02633">
    <property type="entry name" value="Creatininase"/>
    <property type="match status" value="1"/>
</dbReference>
<comment type="cofactor">
    <cofactor evidence="1">
        <name>Zn(2+)</name>
        <dbReference type="ChEBI" id="CHEBI:29105"/>
    </cofactor>
</comment>
<evidence type="ECO:0000256" key="1">
    <source>
        <dbReference type="ARBA" id="ARBA00001947"/>
    </source>
</evidence>
<dbReference type="EC" id="3.5.2.10" evidence="6"/>
<dbReference type="eggNOG" id="COG1402">
    <property type="taxonomic scope" value="Bacteria"/>
</dbReference>
<sequence>MKNNPRPYVLAETNWKTVREENYNVAILPWGATEAHNYHMPYGTDNILAENAALASAEIAWTQGAKVIVLPTIPFGVNTGQIDVDLCLNMNPSTQMAVLKDLVQVMEANGIRKLVIVNGHGGNNFKQMIRELSIIHPTVFVCSLNWWQAAKASDYFQEPGDHAGELETAVVMHLTPNLVLPLNEAGDGNAKTFKIKGLKEGWVSAQRKWTAVTKDTGVGNPKMASPENGANFHKAVTVSIAKFLVELHEIDVDDMYE</sequence>
<dbReference type="GO" id="GO:0009231">
    <property type="term" value="P:riboflavin biosynthetic process"/>
    <property type="evidence" value="ECO:0007669"/>
    <property type="project" value="TreeGrafter"/>
</dbReference>
<dbReference type="Proteomes" id="UP000204551">
    <property type="component" value="Chromosome"/>
</dbReference>
<dbReference type="EMBL" id="CP022515">
    <property type="protein sequence ID" value="ASO05489.1"/>
    <property type="molecule type" value="Genomic_DNA"/>
</dbReference>
<dbReference type="InterPro" id="IPR024087">
    <property type="entry name" value="Creatininase-like_sf"/>
</dbReference>
<name>A0A221UVS4_9FLAO</name>
<keyword evidence="4" id="KW-0862">Zinc</keyword>
<dbReference type="PANTHER" id="PTHR35005:SF1">
    <property type="entry name" value="2-AMINO-5-FORMYLAMINO-6-RIBOSYLAMINOPYRIMIDIN-4(3H)-ONE 5'-MONOPHOSPHATE DEFORMYLASE"/>
    <property type="match status" value="1"/>
</dbReference>
<dbReference type="SUPFAM" id="SSF102215">
    <property type="entry name" value="Creatininase"/>
    <property type="match status" value="1"/>
</dbReference>
<dbReference type="GO" id="GO:0047789">
    <property type="term" value="F:creatininase activity"/>
    <property type="evidence" value="ECO:0007669"/>
    <property type="project" value="UniProtKB-EC"/>
</dbReference>
<dbReference type="STRING" id="616991.GCA_000733925_00345"/>
<proteinExistence type="inferred from homology"/>
<evidence type="ECO:0000313" key="6">
    <source>
        <dbReference type="EMBL" id="ASO05489.1"/>
    </source>
</evidence>
<keyword evidence="2" id="KW-0479">Metal-binding</keyword>
<reference evidence="6 7" key="1">
    <citation type="submission" date="2017-07" db="EMBL/GenBank/DDBJ databases">
        <title>Genome Sequence of Arenibacter algicola Strain SMS7 Isolated from a culture of the Diatom Skeletonema marinoi.</title>
        <authorList>
            <person name="Topel M."/>
            <person name="Pinder M.I.M."/>
            <person name="Johansson O.N."/>
            <person name="Kourtchenko O."/>
            <person name="Godhe A."/>
            <person name="Clarke A.K."/>
        </authorList>
    </citation>
    <scope>NUCLEOTIDE SEQUENCE [LARGE SCALE GENOMIC DNA]</scope>
    <source>
        <strain evidence="6 7">SMS7</strain>
    </source>
</reference>
<evidence type="ECO:0000256" key="3">
    <source>
        <dbReference type="ARBA" id="ARBA00022801"/>
    </source>
</evidence>
<gene>
    <name evidence="6" type="primary">crnA</name>
    <name evidence="6" type="ORF">AREALGSMS7_02030</name>
</gene>
<dbReference type="RefSeq" id="WP_093978231.1">
    <property type="nucleotide sequence ID" value="NZ_CP022515.1"/>
</dbReference>
<dbReference type="GO" id="GO:0016811">
    <property type="term" value="F:hydrolase activity, acting on carbon-nitrogen (but not peptide) bonds, in linear amides"/>
    <property type="evidence" value="ECO:0007669"/>
    <property type="project" value="TreeGrafter"/>
</dbReference>
<evidence type="ECO:0000256" key="5">
    <source>
        <dbReference type="ARBA" id="ARBA00024029"/>
    </source>
</evidence>
<dbReference type="KEGG" id="aalg:AREALGSMS7_02030"/>
<evidence type="ECO:0000313" key="7">
    <source>
        <dbReference type="Proteomes" id="UP000204551"/>
    </source>
</evidence>
<comment type="similarity">
    <text evidence="5">Belongs to the creatininase superfamily.</text>
</comment>
<dbReference type="GO" id="GO:0046872">
    <property type="term" value="F:metal ion binding"/>
    <property type="evidence" value="ECO:0007669"/>
    <property type="project" value="UniProtKB-KW"/>
</dbReference>